<evidence type="ECO:0000256" key="3">
    <source>
        <dbReference type="SAM" id="SignalP"/>
    </source>
</evidence>
<feature type="region of interest" description="Disordered" evidence="1">
    <location>
        <begin position="399"/>
        <end position="474"/>
    </location>
</feature>
<feature type="transmembrane region" description="Helical" evidence="2">
    <location>
        <begin position="271"/>
        <end position="290"/>
    </location>
</feature>
<feature type="transmembrane region" description="Helical" evidence="2">
    <location>
        <begin position="302"/>
        <end position="319"/>
    </location>
</feature>
<feature type="transmembrane region" description="Helical" evidence="2">
    <location>
        <begin position="365"/>
        <end position="385"/>
    </location>
</feature>
<dbReference type="Proteomes" id="UP000748025">
    <property type="component" value="Unassembled WGS sequence"/>
</dbReference>
<dbReference type="SUPFAM" id="SSF49344">
    <property type="entry name" value="CBD9-like"/>
    <property type="match status" value="1"/>
</dbReference>
<evidence type="ECO:0000313" key="6">
    <source>
        <dbReference type="Proteomes" id="UP000748025"/>
    </source>
</evidence>
<dbReference type="CDD" id="cd09630">
    <property type="entry name" value="CDH_like_cytochrome"/>
    <property type="match status" value="1"/>
</dbReference>
<sequence length="474" mass="52052">MLLRSSGWRAAAAIAAFLTPAATFADDATPPGQSTFISPDNNVAFAFTVPQTDDFKYPEATFFSIRVPNKYSWGAVGLGSDDMKGALYLIIYQSDDGVNVTFSPRVAYDNSEPTYWPDMQYTVVQNNTGVFGDYMYFTAMCTSQCRSWNRRDTNGGWLDVSSPSQKAIYAIGPSEPLLSSSQSAPLKFHQEYGVFSIDMGRTRGAADAPVLNADSQSEGTEFVARKTGKSDYKATLHGTFMIFFIIGMMNFGVVLLRACGWAKWHALNQTFAVLGVLSGLVLGILTSLLYNRSRSFSHYHQVLGYIIVAFILVQLGLGFKHHLEYQKTKAPTLFGKIHVWIGRLILLLALLNSFFGLNLAQNQTFAMVLSGLLLAACGIALIFLLGRKHFFPATQEFEPVGGQQPPPWRQTSQNAGSYPPDAPPGYEPPSQQLNVHPAGDGSLSNTNTPWRSADSKEDDDEPHLANTPTVREFA</sequence>
<evidence type="ECO:0000313" key="5">
    <source>
        <dbReference type="EMBL" id="KAG5985694.1"/>
    </source>
</evidence>
<proteinExistence type="predicted"/>
<dbReference type="OrthoDB" id="19261at2759"/>
<feature type="transmembrane region" description="Helical" evidence="2">
    <location>
        <begin position="240"/>
        <end position="259"/>
    </location>
</feature>
<evidence type="ECO:0000256" key="1">
    <source>
        <dbReference type="SAM" id="MobiDB-lite"/>
    </source>
</evidence>
<evidence type="ECO:0000259" key="4">
    <source>
        <dbReference type="Pfam" id="PF16010"/>
    </source>
</evidence>
<reference evidence="5" key="1">
    <citation type="journal article" date="2020" name="bioRxiv">
        <title>Whole genome comparisons of ergot fungi reveals the divergence and evolution of species within the genus Claviceps are the result of varying mechanisms driving genome evolution and host range expansion.</title>
        <authorList>
            <person name="Wyka S.A."/>
            <person name="Mondo S.J."/>
            <person name="Liu M."/>
            <person name="Dettman J."/>
            <person name="Nalam V."/>
            <person name="Broders K.D."/>
        </authorList>
    </citation>
    <scope>NUCLEOTIDE SEQUENCE</scope>
    <source>
        <strain evidence="5">CCC 602</strain>
    </source>
</reference>
<feature type="transmembrane region" description="Helical" evidence="2">
    <location>
        <begin position="340"/>
        <end position="359"/>
    </location>
</feature>
<organism evidence="5 6">
    <name type="scientific">Claviceps pusilla</name>
    <dbReference type="NCBI Taxonomy" id="123648"/>
    <lineage>
        <taxon>Eukaryota</taxon>
        <taxon>Fungi</taxon>
        <taxon>Dikarya</taxon>
        <taxon>Ascomycota</taxon>
        <taxon>Pezizomycotina</taxon>
        <taxon>Sordariomycetes</taxon>
        <taxon>Hypocreomycetidae</taxon>
        <taxon>Hypocreales</taxon>
        <taxon>Clavicipitaceae</taxon>
        <taxon>Claviceps</taxon>
    </lineage>
</organism>
<keyword evidence="2" id="KW-0472">Membrane</keyword>
<dbReference type="EMBL" id="SRPW01003983">
    <property type="protein sequence ID" value="KAG5985694.1"/>
    <property type="molecule type" value="Genomic_DNA"/>
</dbReference>
<protein>
    <recommendedName>
        <fullName evidence="4">Cellobiose dehydrogenase-like cytochrome domain-containing protein</fullName>
    </recommendedName>
</protein>
<dbReference type="CDD" id="cd08760">
    <property type="entry name" value="Cyt_b561_FRRS1_like"/>
    <property type="match status" value="1"/>
</dbReference>
<dbReference type="Pfam" id="PF16010">
    <property type="entry name" value="CDH-cyt"/>
    <property type="match status" value="1"/>
</dbReference>
<feature type="chain" id="PRO_5040107608" description="Cellobiose dehydrogenase-like cytochrome domain-containing protein" evidence="3">
    <location>
        <begin position="26"/>
        <end position="474"/>
    </location>
</feature>
<evidence type="ECO:0000256" key="2">
    <source>
        <dbReference type="SAM" id="Phobius"/>
    </source>
</evidence>
<keyword evidence="2" id="KW-0812">Transmembrane</keyword>
<dbReference type="PANTHER" id="PTHR47797">
    <property type="entry name" value="DEHYDROGENASE, PUTATIVE (AFU_ORTHOLOGUE AFUA_8G05805)-RELATED"/>
    <property type="match status" value="1"/>
</dbReference>
<keyword evidence="2" id="KW-1133">Transmembrane helix</keyword>
<dbReference type="PANTHER" id="PTHR47797:SF1">
    <property type="entry name" value="CYTOCHROME B561 DOMAIN-CONTAINING PROTEIN-RELATED"/>
    <property type="match status" value="1"/>
</dbReference>
<dbReference type="Gene3D" id="2.60.40.1210">
    <property type="entry name" value="Cellobiose dehydrogenase, cytochrome domain"/>
    <property type="match status" value="1"/>
</dbReference>
<comment type="caution">
    <text evidence="5">The sequence shown here is derived from an EMBL/GenBank/DDBJ whole genome shotgun (WGS) entry which is preliminary data.</text>
</comment>
<dbReference type="InterPro" id="IPR015920">
    <property type="entry name" value="Cellobiose_DH-like_cyt"/>
</dbReference>
<dbReference type="AlphaFoldDB" id="A0A9P7SV65"/>
<feature type="domain" description="Cellobiose dehydrogenase-like cytochrome" evidence="4">
    <location>
        <begin position="34"/>
        <end position="203"/>
    </location>
</feature>
<dbReference type="Gene3D" id="1.20.120.1770">
    <property type="match status" value="1"/>
</dbReference>
<accession>A0A9P7SV65</accession>
<feature type="signal peptide" evidence="3">
    <location>
        <begin position="1"/>
        <end position="25"/>
    </location>
</feature>
<keyword evidence="6" id="KW-1185">Reference proteome</keyword>
<keyword evidence="3" id="KW-0732">Signal</keyword>
<gene>
    <name evidence="5" type="ORF">E4U43_005939</name>
</gene>
<name>A0A9P7SV65_9HYPO</name>